<dbReference type="EMBL" id="CP009220">
    <property type="protein sequence ID" value="ALC06916.1"/>
    <property type="molecule type" value="Genomic_DNA"/>
</dbReference>
<proteinExistence type="predicted"/>
<reference evidence="1 2" key="1">
    <citation type="submission" date="2014-08" db="EMBL/GenBank/DDBJ databases">
        <title>Complete genome sequence of Corynebacterium deserti GIMN1.010 (=DSM 45689), isolated from desert sand in western China.</title>
        <authorList>
            <person name="Ruckert C."/>
            <person name="Albersmeier A."/>
            <person name="Kalinowski J."/>
        </authorList>
    </citation>
    <scope>NUCLEOTIDE SEQUENCE [LARGE SCALE GENOMIC DNA]</scope>
    <source>
        <strain evidence="1 2">GIMN1.010</strain>
    </source>
</reference>
<accession>A0A0M4CFJ4</accession>
<dbReference type="RefSeq" id="WP_197276233.1">
    <property type="nucleotide sequence ID" value="NZ_CP009220.1"/>
</dbReference>
<dbReference type="Gene3D" id="3.50.50.60">
    <property type="entry name" value="FAD/NAD(P)-binding domain"/>
    <property type="match status" value="1"/>
</dbReference>
<dbReference type="SUPFAM" id="SSF51905">
    <property type="entry name" value="FAD/NAD(P)-binding domain"/>
    <property type="match status" value="1"/>
</dbReference>
<organism evidence="1 2">
    <name type="scientific">Corynebacterium deserti GIMN1.010</name>
    <dbReference type="NCBI Taxonomy" id="931089"/>
    <lineage>
        <taxon>Bacteria</taxon>
        <taxon>Bacillati</taxon>
        <taxon>Actinomycetota</taxon>
        <taxon>Actinomycetes</taxon>
        <taxon>Mycobacteriales</taxon>
        <taxon>Corynebacteriaceae</taxon>
        <taxon>Corynebacterium</taxon>
    </lineage>
</organism>
<sequence>MKVSPGIELIEDKTVHFTDGSSQEYDSIIWATGFHTSLPFIGKDLLRWEDGVPVRYAGGILPEGVEKLFFVGQSHRRVPWNPIDDSPAAKV</sequence>
<dbReference type="KEGG" id="cdx:CDES_12860"/>
<dbReference type="InterPro" id="IPR036188">
    <property type="entry name" value="FAD/NAD-bd_sf"/>
</dbReference>
<dbReference type="PATRIC" id="fig|931089.4.peg.2603"/>
<protein>
    <submittedName>
        <fullName evidence="1">Uncharacterized protein</fullName>
    </submittedName>
</protein>
<gene>
    <name evidence="1" type="ORF">CDES_12860</name>
</gene>
<keyword evidence="2" id="KW-1185">Reference proteome</keyword>
<evidence type="ECO:0000313" key="1">
    <source>
        <dbReference type="EMBL" id="ALC06916.1"/>
    </source>
</evidence>
<evidence type="ECO:0000313" key="2">
    <source>
        <dbReference type="Proteomes" id="UP000068067"/>
    </source>
</evidence>
<dbReference type="Proteomes" id="UP000068067">
    <property type="component" value="Chromosome"/>
</dbReference>
<dbReference type="AlphaFoldDB" id="A0A0M4CFJ4"/>
<dbReference type="STRING" id="931089.CDES_12860"/>
<name>A0A0M4CFJ4_9CORY</name>